<keyword evidence="1" id="KW-1133">Transmembrane helix</keyword>
<keyword evidence="1" id="KW-0472">Membrane</keyword>
<feature type="transmembrane region" description="Helical" evidence="1">
    <location>
        <begin position="47"/>
        <end position="68"/>
    </location>
</feature>
<evidence type="ECO:0000313" key="2">
    <source>
        <dbReference type="EMBL" id="CAL8146622.1"/>
    </source>
</evidence>
<organism evidence="2 3">
    <name type="scientific">Orchesella dallaii</name>
    <dbReference type="NCBI Taxonomy" id="48710"/>
    <lineage>
        <taxon>Eukaryota</taxon>
        <taxon>Metazoa</taxon>
        <taxon>Ecdysozoa</taxon>
        <taxon>Arthropoda</taxon>
        <taxon>Hexapoda</taxon>
        <taxon>Collembola</taxon>
        <taxon>Entomobryomorpha</taxon>
        <taxon>Entomobryoidea</taxon>
        <taxon>Orchesellidae</taxon>
        <taxon>Orchesellinae</taxon>
        <taxon>Orchesella</taxon>
    </lineage>
</organism>
<reference evidence="2 3" key="1">
    <citation type="submission" date="2024-08" db="EMBL/GenBank/DDBJ databases">
        <authorList>
            <person name="Cucini C."/>
            <person name="Frati F."/>
        </authorList>
    </citation>
    <scope>NUCLEOTIDE SEQUENCE [LARGE SCALE GENOMIC DNA]</scope>
</reference>
<dbReference type="Proteomes" id="UP001642540">
    <property type="component" value="Unassembled WGS sequence"/>
</dbReference>
<accession>A0ABP1S8X5</accession>
<protein>
    <submittedName>
        <fullName evidence="2">Uncharacterized protein</fullName>
    </submittedName>
</protein>
<keyword evidence="3" id="KW-1185">Reference proteome</keyword>
<evidence type="ECO:0000313" key="3">
    <source>
        <dbReference type="Proteomes" id="UP001642540"/>
    </source>
</evidence>
<gene>
    <name evidence="2" type="ORF">ODALV1_LOCUS30875</name>
</gene>
<proteinExistence type="predicted"/>
<name>A0ABP1S8X5_9HEXA</name>
<comment type="caution">
    <text evidence="2">The sequence shown here is derived from an EMBL/GenBank/DDBJ whole genome shotgun (WGS) entry which is preliminary data.</text>
</comment>
<sequence length="121" mass="12952">MVSRSDCGLVTILVILVITSVAIILVLVRGNISTTSSVPSSNWSSSVTILVLVALSLIFICALCALNCHKSVNVRTRRPVLFLESPITAIISAMRGDQTNRDTSARATPHTIVLPPLEQNV</sequence>
<dbReference type="EMBL" id="CAXLJM020000164">
    <property type="protein sequence ID" value="CAL8146622.1"/>
    <property type="molecule type" value="Genomic_DNA"/>
</dbReference>
<keyword evidence="1" id="KW-0812">Transmembrane</keyword>
<feature type="transmembrane region" description="Helical" evidence="1">
    <location>
        <begin position="7"/>
        <end position="27"/>
    </location>
</feature>
<evidence type="ECO:0000256" key="1">
    <source>
        <dbReference type="SAM" id="Phobius"/>
    </source>
</evidence>